<proteinExistence type="predicted"/>
<dbReference type="RefSeq" id="WP_210224057.1">
    <property type="nucleotide sequence ID" value="NZ_CP072801.1"/>
</dbReference>
<sequence>MAQGVSIHIGLNAVNPACYDGVWDGKLDGAEQDAKDMYAIAQQQGFQSVKLLAEVATRDAVITAIGEASEALVAGDFLLVTYGGHGGMLPDISGDECDGVDETWCLYDGHLLDDELGAWWGYFAAGVRILVVSDSCHSGTVTRGAAGKPRAMPRRTALGTWQQHRDFYTCLIANAPQDKPLQASVRLLAASTEGELAYDGVYDGLPNGFFTKCLKQVWAKGAFVGDYDAFFAALYDVMYLYQPPEHSVIGVRDPEYDRLKPFQI</sequence>
<dbReference type="PANTHER" id="PTHR48104:SF30">
    <property type="entry name" value="METACASPASE-1"/>
    <property type="match status" value="1"/>
</dbReference>
<name>A0ABX7X3W0_9GAMM</name>
<gene>
    <name evidence="2" type="ORF">J9253_07855</name>
</gene>
<dbReference type="InterPro" id="IPR011600">
    <property type="entry name" value="Pept_C14_caspase"/>
</dbReference>
<organism evidence="2 3">
    <name type="scientific">Thiothrix litoralis</name>
    <dbReference type="NCBI Taxonomy" id="2891210"/>
    <lineage>
        <taxon>Bacteria</taxon>
        <taxon>Pseudomonadati</taxon>
        <taxon>Pseudomonadota</taxon>
        <taxon>Gammaproteobacteria</taxon>
        <taxon>Thiotrichales</taxon>
        <taxon>Thiotrichaceae</taxon>
        <taxon>Thiothrix</taxon>
    </lineage>
</organism>
<dbReference type="Pfam" id="PF00656">
    <property type="entry name" value="Peptidase_C14"/>
    <property type="match status" value="1"/>
</dbReference>
<evidence type="ECO:0000259" key="1">
    <source>
        <dbReference type="Pfam" id="PF00656"/>
    </source>
</evidence>
<evidence type="ECO:0000313" key="2">
    <source>
        <dbReference type="EMBL" id="QTR47820.1"/>
    </source>
</evidence>
<dbReference type="Gene3D" id="3.40.50.1460">
    <property type="match status" value="1"/>
</dbReference>
<feature type="domain" description="Peptidase C14 caspase" evidence="1">
    <location>
        <begin position="25"/>
        <end position="232"/>
    </location>
</feature>
<reference evidence="2 3" key="1">
    <citation type="submission" date="2021-04" db="EMBL/GenBank/DDBJ databases">
        <title>Genomics, taxonomy and metabolism of representatives of sulfur bacteria of the genus Thiothrix: Thiothrix fructosivorans QT, Thiothrix unzii A1T and three new species, Thiothrix subterranea sp. nov., Thiothrix litoralis sp. nov. and 'Candidatus Thiothrix anitrata' sp. nov.</title>
        <authorList>
            <person name="Ravin N.V."/>
            <person name="Smolyakov D."/>
            <person name="Rudenko T.S."/>
            <person name="Mardanov A.V."/>
            <person name="Beletsky A.V."/>
            <person name="Markov N.D."/>
            <person name="Fomenkov A.I."/>
            <person name="Roberts R.J."/>
            <person name="Karnachuk O.V."/>
            <person name="Novikov A."/>
            <person name="Grabovich M.Y."/>
        </authorList>
    </citation>
    <scope>NUCLEOTIDE SEQUENCE [LARGE SCALE GENOMIC DNA]</scope>
    <source>
        <strain evidence="2 3">AS</strain>
    </source>
</reference>
<dbReference type="EMBL" id="CP072801">
    <property type="protein sequence ID" value="QTR47820.1"/>
    <property type="molecule type" value="Genomic_DNA"/>
</dbReference>
<dbReference type="SUPFAM" id="SSF52129">
    <property type="entry name" value="Caspase-like"/>
    <property type="match status" value="1"/>
</dbReference>
<dbReference type="InterPro" id="IPR029030">
    <property type="entry name" value="Caspase-like_dom_sf"/>
</dbReference>
<protein>
    <submittedName>
        <fullName evidence="2">Caspase family protein</fullName>
    </submittedName>
</protein>
<dbReference type="PANTHER" id="PTHR48104">
    <property type="entry name" value="METACASPASE-4"/>
    <property type="match status" value="1"/>
</dbReference>
<keyword evidence="3" id="KW-1185">Reference proteome</keyword>
<dbReference type="InterPro" id="IPR050452">
    <property type="entry name" value="Metacaspase"/>
</dbReference>
<dbReference type="Proteomes" id="UP000672039">
    <property type="component" value="Chromosome"/>
</dbReference>
<accession>A0ABX7X3W0</accession>
<evidence type="ECO:0000313" key="3">
    <source>
        <dbReference type="Proteomes" id="UP000672039"/>
    </source>
</evidence>